<reference evidence="1" key="1">
    <citation type="journal article" date="2014" name="Front. Microbiol.">
        <title>High frequency of phylogenetically diverse reductive dehalogenase-homologous genes in deep subseafloor sedimentary metagenomes.</title>
        <authorList>
            <person name="Kawai M."/>
            <person name="Futagami T."/>
            <person name="Toyoda A."/>
            <person name="Takaki Y."/>
            <person name="Nishi S."/>
            <person name="Hori S."/>
            <person name="Arai W."/>
            <person name="Tsubouchi T."/>
            <person name="Morono Y."/>
            <person name="Uchiyama I."/>
            <person name="Ito T."/>
            <person name="Fujiyama A."/>
            <person name="Inagaki F."/>
            <person name="Takami H."/>
        </authorList>
    </citation>
    <scope>NUCLEOTIDE SEQUENCE</scope>
    <source>
        <strain evidence="1">Expedition CK06-06</strain>
    </source>
</reference>
<dbReference type="EMBL" id="BARW01039872">
    <property type="protein sequence ID" value="GAJ23270.1"/>
    <property type="molecule type" value="Genomic_DNA"/>
</dbReference>
<sequence>DEYGASSAAIYTFTVLPTPVTTIALRATSYYQGDTLSFIIVTTDTFTAGPTVTIKDPTGQTWWTTTWTLTGTVTKSVLYQWQLFGIDEHATLPADAPLGVWNWTITYTPASTLVSTKATGLFAVSALPTMQTV</sequence>
<feature type="non-terminal residue" evidence="1">
    <location>
        <position position="133"/>
    </location>
</feature>
<accession>X1W286</accession>
<protein>
    <submittedName>
        <fullName evidence="1">Uncharacterized protein</fullName>
    </submittedName>
</protein>
<gene>
    <name evidence="1" type="ORF">S12H4_60539</name>
</gene>
<name>X1W286_9ZZZZ</name>
<organism evidence="1">
    <name type="scientific">marine sediment metagenome</name>
    <dbReference type="NCBI Taxonomy" id="412755"/>
    <lineage>
        <taxon>unclassified sequences</taxon>
        <taxon>metagenomes</taxon>
        <taxon>ecological metagenomes</taxon>
    </lineage>
</organism>
<evidence type="ECO:0000313" key="1">
    <source>
        <dbReference type="EMBL" id="GAJ23270.1"/>
    </source>
</evidence>
<feature type="non-terminal residue" evidence="1">
    <location>
        <position position="1"/>
    </location>
</feature>
<proteinExistence type="predicted"/>
<dbReference type="AlphaFoldDB" id="X1W286"/>
<comment type="caution">
    <text evidence="1">The sequence shown here is derived from an EMBL/GenBank/DDBJ whole genome shotgun (WGS) entry which is preliminary data.</text>
</comment>